<organism evidence="1 2">
    <name type="scientific">Mauremys mutica</name>
    <name type="common">yellowpond turtle</name>
    <dbReference type="NCBI Taxonomy" id="74926"/>
    <lineage>
        <taxon>Eukaryota</taxon>
        <taxon>Metazoa</taxon>
        <taxon>Chordata</taxon>
        <taxon>Craniata</taxon>
        <taxon>Vertebrata</taxon>
        <taxon>Euteleostomi</taxon>
        <taxon>Archelosauria</taxon>
        <taxon>Testudinata</taxon>
        <taxon>Testudines</taxon>
        <taxon>Cryptodira</taxon>
        <taxon>Durocryptodira</taxon>
        <taxon>Testudinoidea</taxon>
        <taxon>Geoemydidae</taxon>
        <taxon>Geoemydinae</taxon>
        <taxon>Mauremys</taxon>
    </lineage>
</organism>
<dbReference type="AlphaFoldDB" id="A0A9D4AXA4"/>
<evidence type="ECO:0000313" key="1">
    <source>
        <dbReference type="EMBL" id="KAH1172065.1"/>
    </source>
</evidence>
<comment type="caution">
    <text evidence="1">The sequence shown here is derived from an EMBL/GenBank/DDBJ whole genome shotgun (WGS) entry which is preliminary data.</text>
</comment>
<reference evidence="1" key="1">
    <citation type="submission" date="2021-09" db="EMBL/GenBank/DDBJ databases">
        <title>The genome of Mauremys mutica provides insights into the evolution of semi-aquatic lifestyle.</title>
        <authorList>
            <person name="Gong S."/>
            <person name="Gao Y."/>
        </authorList>
    </citation>
    <scope>NUCLEOTIDE SEQUENCE</scope>
    <source>
        <strain evidence="1">MM-2020</strain>
        <tissue evidence="1">Muscle</tissue>
    </source>
</reference>
<sequence>MIGSWLCWRRRCCCGCPHGLGPDREKSMDSFAKWWLGEKGLTRLAEGAGEAGLWGDSRRASVVCEESPGAGWLWSWGTAWVWIYRGRRGLNGPDLQVLGKERLGRGDSSLCRRRC</sequence>
<dbReference type="EMBL" id="JAHDVG010000483">
    <property type="protein sequence ID" value="KAH1172065.1"/>
    <property type="molecule type" value="Genomic_DNA"/>
</dbReference>
<protein>
    <submittedName>
        <fullName evidence="1">Uncharacterized protein</fullName>
    </submittedName>
</protein>
<name>A0A9D4AXA4_9SAUR</name>
<accession>A0A9D4AXA4</accession>
<keyword evidence="2" id="KW-1185">Reference proteome</keyword>
<gene>
    <name evidence="1" type="ORF">KIL84_007683</name>
</gene>
<evidence type="ECO:0000313" key="2">
    <source>
        <dbReference type="Proteomes" id="UP000827986"/>
    </source>
</evidence>
<proteinExistence type="predicted"/>
<dbReference type="Proteomes" id="UP000827986">
    <property type="component" value="Unassembled WGS sequence"/>
</dbReference>